<evidence type="ECO:0000256" key="13">
    <source>
        <dbReference type="ARBA" id="ARBA00023316"/>
    </source>
</evidence>
<feature type="binding site" evidence="17">
    <location>
        <begin position="12"/>
        <end position="15"/>
    </location>
    <ligand>
        <name>UDP-N-acetyl-alpha-D-glucosamine</name>
        <dbReference type="ChEBI" id="CHEBI:57705"/>
    </ligand>
</feature>
<dbReference type="GO" id="GO:0008360">
    <property type="term" value="P:regulation of cell shape"/>
    <property type="evidence" value="ECO:0007669"/>
    <property type="project" value="UniProtKB-KW"/>
</dbReference>
<evidence type="ECO:0000256" key="14">
    <source>
        <dbReference type="ARBA" id="ARBA00048247"/>
    </source>
</evidence>
<feature type="binding site" evidence="17">
    <location>
        <position position="248"/>
    </location>
    <ligand>
        <name>Mg(2+)</name>
        <dbReference type="ChEBI" id="CHEBI:18420"/>
    </ligand>
</feature>
<feature type="binding site" evidence="17">
    <location>
        <begin position="406"/>
        <end position="407"/>
    </location>
    <ligand>
        <name>acetyl-CoA</name>
        <dbReference type="ChEBI" id="CHEBI:57288"/>
    </ligand>
</feature>
<evidence type="ECO:0000256" key="5">
    <source>
        <dbReference type="ARBA" id="ARBA00022695"/>
    </source>
</evidence>
<feature type="active site" description="Proton acceptor" evidence="17">
    <location>
        <position position="383"/>
    </location>
</feature>
<dbReference type="SUPFAM" id="SSF53448">
    <property type="entry name" value="Nucleotide-diphospho-sugar transferases"/>
    <property type="match status" value="1"/>
</dbReference>
<feature type="region of interest" description="Linker" evidence="17">
    <location>
        <begin position="251"/>
        <end position="271"/>
    </location>
</feature>
<comment type="subunit">
    <text evidence="17">Homotrimer.</text>
</comment>
<dbReference type="PANTHER" id="PTHR43584">
    <property type="entry name" value="NUCLEOTIDYL TRANSFERASE"/>
    <property type="match status" value="1"/>
</dbReference>
<comment type="pathway">
    <text evidence="17">Bacterial outer membrane biogenesis; LPS lipid A biosynthesis.</text>
</comment>
<comment type="caution">
    <text evidence="17">Lacks conserved residue(s) required for the propagation of feature annotation.</text>
</comment>
<evidence type="ECO:0000313" key="21">
    <source>
        <dbReference type="Proteomes" id="UP000275356"/>
    </source>
</evidence>
<evidence type="ECO:0000256" key="17">
    <source>
        <dbReference type="HAMAP-Rule" id="MF_01631"/>
    </source>
</evidence>
<dbReference type="UniPathway" id="UPA00113">
    <property type="reaction ID" value="UER00532"/>
</dbReference>
<dbReference type="CDD" id="cd03353">
    <property type="entry name" value="LbH_GlmU_C"/>
    <property type="match status" value="1"/>
</dbReference>
<dbReference type="GO" id="GO:0009245">
    <property type="term" value="P:lipid A biosynthetic process"/>
    <property type="evidence" value="ECO:0007669"/>
    <property type="project" value="UniProtKB-UniRule"/>
</dbReference>
<dbReference type="GO" id="GO:0071555">
    <property type="term" value="P:cell wall organization"/>
    <property type="evidence" value="ECO:0007669"/>
    <property type="project" value="UniProtKB-KW"/>
</dbReference>
<feature type="compositionally biased region" description="Basic and acidic residues" evidence="18">
    <location>
        <begin position="513"/>
        <end position="523"/>
    </location>
</feature>
<feature type="binding site" evidence="17">
    <location>
        <position position="353"/>
    </location>
    <ligand>
        <name>UDP-N-acetyl-alpha-D-glucosamine</name>
        <dbReference type="ChEBI" id="CHEBI:57705"/>
    </ligand>
</feature>
<keyword evidence="11 17" id="KW-0511">Multifunctional enzyme</keyword>
<comment type="pathway">
    <text evidence="17">Nucleotide-sugar biosynthesis; UDP-N-acetyl-alpha-D-glucosamine biosynthesis; UDP-N-acetyl-alpha-D-glucosamine from N-acetyl-alpha-D-glucosamine 1-phosphate: step 1/1.</text>
</comment>
<organism evidence="20 21">
    <name type="scientific">Salana multivorans</name>
    <dbReference type="NCBI Taxonomy" id="120377"/>
    <lineage>
        <taxon>Bacteria</taxon>
        <taxon>Bacillati</taxon>
        <taxon>Actinomycetota</taxon>
        <taxon>Actinomycetes</taxon>
        <taxon>Micrococcales</taxon>
        <taxon>Beutenbergiaceae</taxon>
        <taxon>Salana</taxon>
    </lineage>
</organism>
<dbReference type="Pfam" id="PF12804">
    <property type="entry name" value="NTP_transf_3"/>
    <property type="match status" value="1"/>
</dbReference>
<feature type="binding site" evidence="17">
    <location>
        <position position="371"/>
    </location>
    <ligand>
        <name>UDP-N-acetyl-alpha-D-glucosamine</name>
        <dbReference type="ChEBI" id="CHEBI:57705"/>
    </ligand>
</feature>
<dbReference type="GO" id="GO:0019134">
    <property type="term" value="F:glucosamine-1-phosphate N-acetyltransferase activity"/>
    <property type="evidence" value="ECO:0007669"/>
    <property type="project" value="UniProtKB-UniRule"/>
</dbReference>
<dbReference type="HAMAP" id="MF_01631">
    <property type="entry name" value="GlmU"/>
    <property type="match status" value="1"/>
</dbReference>
<evidence type="ECO:0000256" key="1">
    <source>
        <dbReference type="ARBA" id="ARBA00007707"/>
    </source>
</evidence>
<dbReference type="InterPro" id="IPR025877">
    <property type="entry name" value="MobA-like_NTP_Trfase"/>
</dbReference>
<comment type="catalytic activity">
    <reaction evidence="14 17">
        <text>alpha-D-glucosamine 1-phosphate + acetyl-CoA = N-acetyl-alpha-D-glucosamine 1-phosphate + CoA + H(+)</text>
        <dbReference type="Rhea" id="RHEA:13725"/>
        <dbReference type="ChEBI" id="CHEBI:15378"/>
        <dbReference type="ChEBI" id="CHEBI:57287"/>
        <dbReference type="ChEBI" id="CHEBI:57288"/>
        <dbReference type="ChEBI" id="CHEBI:57776"/>
        <dbReference type="ChEBI" id="CHEBI:58516"/>
        <dbReference type="EC" id="2.3.1.157"/>
    </reaction>
</comment>
<dbReference type="NCBIfam" id="TIGR01173">
    <property type="entry name" value="glmU"/>
    <property type="match status" value="1"/>
</dbReference>
<feature type="binding site" evidence="17">
    <location>
        <position position="386"/>
    </location>
    <ligand>
        <name>UDP-N-acetyl-alpha-D-glucosamine</name>
        <dbReference type="ChEBI" id="CHEBI:57705"/>
    </ligand>
</feature>
<dbReference type="InterPro" id="IPR011004">
    <property type="entry name" value="Trimer_LpxA-like_sf"/>
</dbReference>
<evidence type="ECO:0000256" key="6">
    <source>
        <dbReference type="ARBA" id="ARBA00022723"/>
    </source>
</evidence>
<sequence>MTDPRPAAVIVLAAGEGTRMRSATPKVLHAIGGRTLLGHVLATARALDPEALAVVVRHDRDRVAEHALALDPDVLVADQDAIKGTGRAAWCALEALDSAATATTGAPVSGPVVVLAGDVPLLDAGTLGELLAAHTADGNVVTVLTTRVPDPTGYGRIVRTDDGQVERIVEHRDASPEELAIDEINTSVYAFDADVLRAGLRTLQDPASDAASNAQGEVYLTDVLALAHAHGAVRAIETPDPIIVEGVNDRVQLATLGAELNRRVLETAMRSGVTVVDPASTWVDVTVTLEQDVTLLPGTQLLGRTSVATGAVIGPDTTLEDATVEAGARVLRSHVTDARIGEGASVGPYTHLRTGTVLGPRSAIGAFAETKNAELGAGAKVPHLSYVGDAVVGDAANIGAGVITANYDGVGKHRTVIGAGAFVGSDTTLVAPIEIGGGAFVAAGSTVTRDVAPGALAVERAQLKIIPGWVARRLEGTKWAAAAQRAIEALGESVDEESGRDAAGPSGPARPSGTDEAHGGHTA</sequence>
<feature type="binding site" evidence="17">
    <location>
        <position position="26"/>
    </location>
    <ligand>
        <name>UDP-N-acetyl-alpha-D-glucosamine</name>
        <dbReference type="ChEBI" id="CHEBI:57705"/>
    </ligand>
</feature>
<evidence type="ECO:0000256" key="18">
    <source>
        <dbReference type="SAM" id="MobiDB-lite"/>
    </source>
</evidence>
<comment type="subcellular location">
    <subcellularLocation>
        <location evidence="17">Cytoplasm</location>
    </subcellularLocation>
</comment>
<feature type="domain" description="MobA-like NTP transferase" evidence="19">
    <location>
        <begin position="9"/>
        <end position="147"/>
    </location>
</feature>
<evidence type="ECO:0000256" key="10">
    <source>
        <dbReference type="ARBA" id="ARBA00022984"/>
    </source>
</evidence>
<comment type="similarity">
    <text evidence="1 17">In the C-terminal section; belongs to the transferase hexapeptide repeat family.</text>
</comment>
<dbReference type="CDD" id="cd02540">
    <property type="entry name" value="GT2_GlmU_N_bac"/>
    <property type="match status" value="1"/>
</dbReference>
<keyword evidence="10 17" id="KW-0573">Peptidoglycan synthesis</keyword>
<feature type="binding site" evidence="17">
    <location>
        <position position="425"/>
    </location>
    <ligand>
        <name>acetyl-CoA</name>
        <dbReference type="ChEBI" id="CHEBI:57288"/>
    </ligand>
</feature>
<feature type="binding site" evidence="17">
    <location>
        <position position="118"/>
    </location>
    <ligand>
        <name>Mg(2+)</name>
        <dbReference type="ChEBI" id="CHEBI:18420"/>
    </ligand>
</feature>
<feature type="binding site" evidence="17">
    <location>
        <position position="397"/>
    </location>
    <ligand>
        <name>UDP-N-acetyl-alpha-D-glucosamine</name>
        <dbReference type="ChEBI" id="CHEBI:57705"/>
    </ligand>
</feature>
<dbReference type="GO" id="GO:0000287">
    <property type="term" value="F:magnesium ion binding"/>
    <property type="evidence" value="ECO:0007669"/>
    <property type="project" value="UniProtKB-UniRule"/>
</dbReference>
<keyword evidence="13 17" id="KW-0961">Cell wall biogenesis/degradation</keyword>
<evidence type="ECO:0000256" key="7">
    <source>
        <dbReference type="ARBA" id="ARBA00022737"/>
    </source>
</evidence>
<evidence type="ECO:0000256" key="9">
    <source>
        <dbReference type="ARBA" id="ARBA00022960"/>
    </source>
</evidence>
<feature type="region of interest" description="Disordered" evidence="18">
    <location>
        <begin position="491"/>
        <end position="523"/>
    </location>
</feature>
<dbReference type="InterPro" id="IPR050065">
    <property type="entry name" value="GlmU-like"/>
</dbReference>
<feature type="binding site" evidence="17">
    <location>
        <position position="248"/>
    </location>
    <ligand>
        <name>UDP-N-acetyl-alpha-D-glucosamine</name>
        <dbReference type="ChEBI" id="CHEBI:57705"/>
    </ligand>
</feature>
<reference evidence="20 21" key="1">
    <citation type="submission" date="2018-11" db="EMBL/GenBank/DDBJ databases">
        <title>Sequencing the genomes of 1000 actinobacteria strains.</title>
        <authorList>
            <person name="Klenk H.-P."/>
        </authorList>
    </citation>
    <scope>NUCLEOTIDE SEQUENCE [LARGE SCALE GENOMIC DNA]</scope>
    <source>
        <strain evidence="20 21">DSM 13521</strain>
    </source>
</reference>
<feature type="binding site" evidence="17">
    <location>
        <position position="185"/>
    </location>
    <ligand>
        <name>UDP-N-acetyl-alpha-D-glucosamine</name>
        <dbReference type="ChEBI" id="CHEBI:57705"/>
    </ligand>
</feature>
<dbReference type="GO" id="GO:0000902">
    <property type="term" value="P:cell morphogenesis"/>
    <property type="evidence" value="ECO:0007669"/>
    <property type="project" value="UniProtKB-UniRule"/>
</dbReference>
<dbReference type="UniPathway" id="UPA00973"/>
<dbReference type="InterPro" id="IPR029044">
    <property type="entry name" value="Nucleotide-diphossugar_trans"/>
</dbReference>
<evidence type="ECO:0000256" key="3">
    <source>
        <dbReference type="ARBA" id="ARBA00022490"/>
    </source>
</evidence>
<feature type="binding site" evidence="17">
    <location>
        <position position="443"/>
    </location>
    <ligand>
        <name>acetyl-CoA</name>
        <dbReference type="ChEBI" id="CHEBI:57288"/>
    </ligand>
</feature>
<dbReference type="InterPro" id="IPR038009">
    <property type="entry name" value="GlmU_C_LbH"/>
</dbReference>
<evidence type="ECO:0000256" key="8">
    <source>
        <dbReference type="ARBA" id="ARBA00022842"/>
    </source>
</evidence>
<dbReference type="Gene3D" id="2.160.10.10">
    <property type="entry name" value="Hexapeptide repeat proteins"/>
    <property type="match status" value="1"/>
</dbReference>
<keyword evidence="6 17" id="KW-0479">Metal-binding</keyword>
<evidence type="ECO:0000256" key="4">
    <source>
        <dbReference type="ARBA" id="ARBA00022679"/>
    </source>
</evidence>
<feature type="binding site" evidence="17">
    <location>
        <position position="400"/>
    </location>
    <ligand>
        <name>acetyl-CoA</name>
        <dbReference type="ChEBI" id="CHEBI:57288"/>
    </ligand>
</feature>
<keyword evidence="4 17" id="KW-0808">Transferase</keyword>
<keyword evidence="21" id="KW-1185">Reference proteome</keyword>
<evidence type="ECO:0000256" key="2">
    <source>
        <dbReference type="ARBA" id="ARBA00007947"/>
    </source>
</evidence>
<keyword evidence="9 17" id="KW-0133">Cell shape</keyword>
<feature type="region of interest" description="N-acetyltransferase" evidence="17">
    <location>
        <begin position="272"/>
        <end position="523"/>
    </location>
</feature>
<feature type="binding site" evidence="17">
    <location>
        <begin position="84"/>
        <end position="85"/>
    </location>
    <ligand>
        <name>UDP-N-acetyl-alpha-D-glucosamine</name>
        <dbReference type="ChEBI" id="CHEBI:57705"/>
    </ligand>
</feature>
<dbReference type="EMBL" id="RKHQ01000001">
    <property type="protein sequence ID" value="ROR95880.1"/>
    <property type="molecule type" value="Genomic_DNA"/>
</dbReference>
<dbReference type="Proteomes" id="UP000275356">
    <property type="component" value="Unassembled WGS sequence"/>
</dbReference>
<keyword evidence="12 17" id="KW-0012">Acyltransferase</keyword>
<dbReference type="GO" id="GO:0006048">
    <property type="term" value="P:UDP-N-acetylglucosamine biosynthetic process"/>
    <property type="evidence" value="ECO:0007669"/>
    <property type="project" value="UniProtKB-UniPathway"/>
</dbReference>
<dbReference type="EC" id="2.7.7.23" evidence="17"/>
<dbReference type="Gene3D" id="3.90.550.10">
    <property type="entry name" value="Spore Coat Polysaccharide Biosynthesis Protein SpsA, Chain A"/>
    <property type="match status" value="1"/>
</dbReference>
<keyword evidence="7 17" id="KW-0677">Repeat</keyword>
<feature type="binding site" evidence="17">
    <location>
        <position position="155"/>
    </location>
    <ligand>
        <name>UDP-N-acetyl-alpha-D-glucosamine</name>
        <dbReference type="ChEBI" id="CHEBI:57705"/>
    </ligand>
</feature>
<name>A0A3N2D7X6_9MICO</name>
<dbReference type="InterPro" id="IPR005882">
    <property type="entry name" value="Bifunctional_GlmU"/>
</dbReference>
<accession>A0A3N2D7X6</accession>
<keyword evidence="3 17" id="KW-0963">Cytoplasm</keyword>
<feature type="region of interest" description="Pyrophosphorylase" evidence="17">
    <location>
        <begin position="1"/>
        <end position="250"/>
    </location>
</feature>
<dbReference type="OrthoDB" id="9775031at2"/>
<proteinExistence type="inferred from homology"/>
<keyword evidence="8 17" id="KW-0460">Magnesium</keyword>
<evidence type="ECO:0000313" key="20">
    <source>
        <dbReference type="EMBL" id="ROR95880.1"/>
    </source>
</evidence>
<dbReference type="GO" id="GO:0016020">
    <property type="term" value="C:membrane"/>
    <property type="evidence" value="ECO:0007669"/>
    <property type="project" value="GOC"/>
</dbReference>
<evidence type="ECO:0000256" key="16">
    <source>
        <dbReference type="ARBA" id="ARBA00049628"/>
    </source>
</evidence>
<dbReference type="EC" id="2.3.1.157" evidence="17"/>
<comment type="function">
    <text evidence="16 17">Catalyzes the last two sequential reactions in the de novo biosynthetic pathway for UDP-N-acetylglucosamine (UDP-GlcNAc). The C-terminal domain catalyzes the transfer of acetyl group from acetyl coenzyme A to glucosamine-1-phosphate (GlcN-1-P) to produce N-acetylglucosamine-1-phosphate (GlcNAc-1-P), which is converted into UDP-GlcNAc by the transfer of uridine 5-monophosphate (from uridine 5-triphosphate), a reaction catalyzed by the N-terminal domain.</text>
</comment>
<comment type="cofactor">
    <cofactor evidence="17">
        <name>Mg(2+)</name>
        <dbReference type="ChEBI" id="CHEBI:18420"/>
    </cofactor>
    <text evidence="17">Binds 1 Mg(2+) ion per subunit.</text>
</comment>
<dbReference type="RefSeq" id="WP_123738133.1">
    <property type="nucleotide sequence ID" value="NZ_RKHQ01000001.1"/>
</dbReference>
<feature type="binding site" evidence="17">
    <location>
        <position position="170"/>
    </location>
    <ligand>
        <name>UDP-N-acetyl-alpha-D-glucosamine</name>
        <dbReference type="ChEBI" id="CHEBI:57705"/>
    </ligand>
</feature>
<dbReference type="GO" id="GO:0009252">
    <property type="term" value="P:peptidoglycan biosynthetic process"/>
    <property type="evidence" value="ECO:0007669"/>
    <property type="project" value="UniProtKB-UniRule"/>
</dbReference>
<comment type="pathway">
    <text evidence="17">Nucleotide-sugar biosynthesis; UDP-N-acetyl-alpha-D-glucosamine biosynthesis; N-acetyl-alpha-D-glucosamine 1-phosphate from alpha-D-glucosamine 6-phosphate (route II): step 2/2.</text>
</comment>
<dbReference type="AlphaFoldDB" id="A0A3N2D7X6"/>
<comment type="catalytic activity">
    <reaction evidence="15 17">
        <text>N-acetyl-alpha-D-glucosamine 1-phosphate + UTP + H(+) = UDP-N-acetyl-alpha-D-glucosamine + diphosphate</text>
        <dbReference type="Rhea" id="RHEA:13509"/>
        <dbReference type="ChEBI" id="CHEBI:15378"/>
        <dbReference type="ChEBI" id="CHEBI:33019"/>
        <dbReference type="ChEBI" id="CHEBI:46398"/>
        <dbReference type="ChEBI" id="CHEBI:57705"/>
        <dbReference type="ChEBI" id="CHEBI:57776"/>
        <dbReference type="EC" id="2.7.7.23"/>
    </reaction>
</comment>
<dbReference type="PANTHER" id="PTHR43584:SF3">
    <property type="entry name" value="BIFUNCTIONAL PROTEIN GLMU"/>
    <property type="match status" value="1"/>
</dbReference>
<evidence type="ECO:0000256" key="11">
    <source>
        <dbReference type="ARBA" id="ARBA00023268"/>
    </source>
</evidence>
<dbReference type="GO" id="GO:0003977">
    <property type="term" value="F:UDP-N-acetylglucosamine diphosphorylase activity"/>
    <property type="evidence" value="ECO:0007669"/>
    <property type="project" value="UniProtKB-UniRule"/>
</dbReference>
<dbReference type="SUPFAM" id="SSF51161">
    <property type="entry name" value="Trimeric LpxA-like enzymes"/>
    <property type="match status" value="1"/>
</dbReference>
<dbReference type="InterPro" id="IPR018357">
    <property type="entry name" value="Hexapep_transf_CS"/>
</dbReference>
<gene>
    <name evidence="17" type="primary">glmU</name>
    <name evidence="20" type="ORF">EDD28_0443</name>
</gene>
<feature type="binding site" evidence="17">
    <location>
        <position position="79"/>
    </location>
    <ligand>
        <name>UDP-N-acetyl-alpha-D-glucosamine</name>
        <dbReference type="ChEBI" id="CHEBI:57705"/>
    </ligand>
</feature>
<evidence type="ECO:0000256" key="15">
    <source>
        <dbReference type="ARBA" id="ARBA00048493"/>
    </source>
</evidence>
<comment type="similarity">
    <text evidence="2 17">In the N-terminal section; belongs to the N-acetylglucosamine-1-phosphate uridyltransferase family.</text>
</comment>
<dbReference type="GO" id="GO:0005737">
    <property type="term" value="C:cytoplasm"/>
    <property type="evidence" value="ECO:0007669"/>
    <property type="project" value="UniProtKB-SubCell"/>
</dbReference>
<keyword evidence="5 17" id="KW-0548">Nucleotidyltransferase</keyword>
<dbReference type="PROSITE" id="PS00101">
    <property type="entry name" value="HEXAPEP_TRANSFERASES"/>
    <property type="match status" value="1"/>
</dbReference>
<comment type="caution">
    <text evidence="20">The sequence shown here is derived from an EMBL/GenBank/DDBJ whole genome shotgun (WGS) entry which is preliminary data.</text>
</comment>
<dbReference type="NCBIfam" id="NF010932">
    <property type="entry name" value="PRK14352.1"/>
    <property type="match status" value="1"/>
</dbReference>
<evidence type="ECO:0000259" key="19">
    <source>
        <dbReference type="Pfam" id="PF12804"/>
    </source>
</evidence>
<protein>
    <recommendedName>
        <fullName evidence="17">Bifunctional protein GlmU</fullName>
    </recommendedName>
    <domain>
        <recommendedName>
            <fullName evidence="17">UDP-N-acetylglucosamine pyrophosphorylase</fullName>
            <ecNumber evidence="17">2.7.7.23</ecNumber>
        </recommendedName>
        <alternativeName>
            <fullName evidence="17">N-acetylglucosamine-1-phosphate uridyltransferase</fullName>
        </alternativeName>
    </domain>
    <domain>
        <recommendedName>
            <fullName evidence="17">Glucosamine-1-phosphate N-acetyltransferase</fullName>
            <ecNumber evidence="17">2.3.1.157</ecNumber>
        </recommendedName>
    </domain>
</protein>
<evidence type="ECO:0000256" key="12">
    <source>
        <dbReference type="ARBA" id="ARBA00023315"/>
    </source>
</evidence>
<feature type="binding site" evidence="17">
    <location>
        <position position="460"/>
    </location>
    <ligand>
        <name>acetyl-CoA</name>
        <dbReference type="ChEBI" id="CHEBI:57288"/>
    </ligand>
</feature>